<comment type="caution">
    <text evidence="2">The sequence shown here is derived from an EMBL/GenBank/DDBJ whole genome shotgun (WGS) entry which is preliminary data.</text>
</comment>
<sequence length="52" mass="5801">MDLFVKVDTGTDNDYRWIINPLFLLLANWAMANVKVVATLFGITNQRSEAGG</sequence>
<gene>
    <name evidence="2" type="ORF">S06H3_07511</name>
</gene>
<dbReference type="AlphaFoldDB" id="X1JXX4"/>
<proteinExistence type="predicted"/>
<dbReference type="EMBL" id="BARV01003049">
    <property type="protein sequence ID" value="GAH98977.1"/>
    <property type="molecule type" value="Genomic_DNA"/>
</dbReference>
<keyword evidence="1" id="KW-1133">Transmembrane helix</keyword>
<accession>X1JXX4</accession>
<evidence type="ECO:0000313" key="2">
    <source>
        <dbReference type="EMBL" id="GAH98977.1"/>
    </source>
</evidence>
<keyword evidence="1" id="KW-0472">Membrane</keyword>
<feature type="transmembrane region" description="Helical" evidence="1">
    <location>
        <begin position="22"/>
        <end position="43"/>
    </location>
</feature>
<keyword evidence="1" id="KW-0812">Transmembrane</keyword>
<name>X1JXX4_9ZZZZ</name>
<organism evidence="2">
    <name type="scientific">marine sediment metagenome</name>
    <dbReference type="NCBI Taxonomy" id="412755"/>
    <lineage>
        <taxon>unclassified sequences</taxon>
        <taxon>metagenomes</taxon>
        <taxon>ecological metagenomes</taxon>
    </lineage>
</organism>
<reference evidence="2" key="1">
    <citation type="journal article" date="2014" name="Front. Microbiol.">
        <title>High frequency of phylogenetically diverse reductive dehalogenase-homologous genes in deep subseafloor sedimentary metagenomes.</title>
        <authorList>
            <person name="Kawai M."/>
            <person name="Futagami T."/>
            <person name="Toyoda A."/>
            <person name="Takaki Y."/>
            <person name="Nishi S."/>
            <person name="Hori S."/>
            <person name="Arai W."/>
            <person name="Tsubouchi T."/>
            <person name="Morono Y."/>
            <person name="Uchiyama I."/>
            <person name="Ito T."/>
            <person name="Fujiyama A."/>
            <person name="Inagaki F."/>
            <person name="Takami H."/>
        </authorList>
    </citation>
    <scope>NUCLEOTIDE SEQUENCE</scope>
    <source>
        <strain evidence="2">Expedition CK06-06</strain>
    </source>
</reference>
<evidence type="ECO:0000256" key="1">
    <source>
        <dbReference type="SAM" id="Phobius"/>
    </source>
</evidence>
<protein>
    <submittedName>
        <fullName evidence="2">Uncharacterized protein</fullName>
    </submittedName>
</protein>